<evidence type="ECO:0000259" key="14">
    <source>
        <dbReference type="PROSITE" id="PS50222"/>
    </source>
</evidence>
<organism evidence="15 16">
    <name type="scientific">Sporothrix epigloea</name>
    <dbReference type="NCBI Taxonomy" id="1892477"/>
    <lineage>
        <taxon>Eukaryota</taxon>
        <taxon>Fungi</taxon>
        <taxon>Dikarya</taxon>
        <taxon>Ascomycota</taxon>
        <taxon>Pezizomycotina</taxon>
        <taxon>Sordariomycetes</taxon>
        <taxon>Sordariomycetidae</taxon>
        <taxon>Ophiostomatales</taxon>
        <taxon>Ophiostomataceae</taxon>
        <taxon>Sporothrix</taxon>
    </lineage>
</organism>
<keyword evidence="7" id="KW-0999">Mitochondrion inner membrane</keyword>
<sequence>MTAGDKTALEASDKGASMPPKSTTIPSASAPVPAQSLISDGLNTSGTAVAELRAIEFSTKNQRDKRVEDLWRRIDPQGDRELDLKGLKKGMRRIDHPMKNADDMLREIIDIVDVNGDGKIQFEEFREFVETAERQLLLLFRSIDRNHDGRLNKDELREAFQKAGLTVPIRRLNGFFDEIDMNHDGYITFDEWRNFLLFIPTKGSGSPLEAALSYYSSDVVLNAEGDSMVSDETLEGLDAATTAAHCAADTADARFTGQSTKYEGSEDVDSTDDIDEALHSQAAVPATAEATAANDTKLQEELIGAKKKSKKLKLTQYVPHPGYFLAGALAGGISRTATAPFDRLKVYLLVSTQRKGAGASPVAEATKAAAGSAMTNEPVHKHLRKTGRPIRDAMVNLYRAGGLRTFFTGNGLNVVKIMPETAIKFGSYEAAKRTFATLEGHGDPTNIRPSSKFVAGGVAGMIAQFCVYPLDTLKFRLQCETVQGGPTGNALLLQTAKRMYVTGGVAAAYRGVTMGLIGMFPYSAIDMGTFELLKTTYMRYKARYYGIHEEDAAPGNVVTGIIGATSGAFGATVVYPLNVLRTRLQTQGTVMHPPTYTGIWDVATRTVANEGARGLYKGLTPNLLKVAPALSITWVVYENSKKALGLP</sequence>
<dbReference type="Gene3D" id="1.10.238.10">
    <property type="entry name" value="EF-hand"/>
    <property type="match status" value="2"/>
</dbReference>
<feature type="region of interest" description="Disordered" evidence="13">
    <location>
        <begin position="1"/>
        <end position="32"/>
    </location>
</feature>
<feature type="domain" description="EF-hand" evidence="14">
    <location>
        <begin position="139"/>
        <end position="166"/>
    </location>
</feature>
<feature type="repeat" description="Solcar" evidence="12">
    <location>
        <begin position="554"/>
        <end position="643"/>
    </location>
</feature>
<evidence type="ECO:0000256" key="12">
    <source>
        <dbReference type="PROSITE-ProRule" id="PRU00282"/>
    </source>
</evidence>
<evidence type="ECO:0000256" key="6">
    <source>
        <dbReference type="ARBA" id="ARBA00022737"/>
    </source>
</evidence>
<reference evidence="15 16" key="1">
    <citation type="submission" date="2024-01" db="EMBL/GenBank/DDBJ databases">
        <authorList>
            <person name="Allen C."/>
            <person name="Tagirdzhanova G."/>
        </authorList>
    </citation>
    <scope>NUCLEOTIDE SEQUENCE [LARGE SCALE GENOMIC DNA]</scope>
    <source>
        <strain evidence="15 16">CBS 119000</strain>
    </source>
</reference>
<evidence type="ECO:0000256" key="13">
    <source>
        <dbReference type="SAM" id="MobiDB-lite"/>
    </source>
</evidence>
<proteinExistence type="predicted"/>
<name>A0ABP0DMN8_9PEZI</name>
<keyword evidence="16" id="KW-1185">Reference proteome</keyword>
<comment type="caution">
    <text evidence="15">The sequence shown here is derived from an EMBL/GenBank/DDBJ whole genome shotgun (WGS) entry which is preliminary data.</text>
</comment>
<feature type="domain" description="EF-hand" evidence="14">
    <location>
        <begin position="100"/>
        <end position="135"/>
    </location>
</feature>
<evidence type="ECO:0000313" key="15">
    <source>
        <dbReference type="EMBL" id="CAK7268315.1"/>
    </source>
</evidence>
<comment type="subcellular location">
    <subcellularLocation>
        <location evidence="2">Mitochondrion inner membrane</location>
        <topology evidence="2">Multi-pass membrane protein</topology>
    </subcellularLocation>
</comment>
<evidence type="ECO:0000256" key="5">
    <source>
        <dbReference type="ARBA" id="ARBA00022692"/>
    </source>
</evidence>
<feature type="repeat" description="Solcar" evidence="12">
    <location>
        <begin position="447"/>
        <end position="536"/>
    </location>
</feature>
<dbReference type="Pfam" id="PF13499">
    <property type="entry name" value="EF-hand_7"/>
    <property type="match status" value="2"/>
</dbReference>
<dbReference type="PROSITE" id="PS50920">
    <property type="entry name" value="SOLCAR"/>
    <property type="match status" value="3"/>
</dbReference>
<dbReference type="InterPro" id="IPR011992">
    <property type="entry name" value="EF-hand-dom_pair"/>
</dbReference>
<feature type="domain" description="EF-hand" evidence="14">
    <location>
        <begin position="167"/>
        <end position="202"/>
    </location>
</feature>
<dbReference type="SMART" id="SM00054">
    <property type="entry name" value="EFh"/>
    <property type="match status" value="4"/>
</dbReference>
<dbReference type="PROSITE" id="PS50222">
    <property type="entry name" value="EF_HAND_2"/>
    <property type="match status" value="3"/>
</dbReference>
<evidence type="ECO:0000256" key="7">
    <source>
        <dbReference type="ARBA" id="ARBA00022792"/>
    </source>
</evidence>
<dbReference type="SUPFAM" id="SSF103506">
    <property type="entry name" value="Mitochondrial carrier"/>
    <property type="match status" value="1"/>
</dbReference>
<keyword evidence="8" id="KW-0106">Calcium</keyword>
<dbReference type="Gene3D" id="1.50.40.10">
    <property type="entry name" value="Mitochondrial carrier domain"/>
    <property type="match status" value="1"/>
</dbReference>
<dbReference type="PRINTS" id="PR00926">
    <property type="entry name" value="MITOCARRIER"/>
</dbReference>
<evidence type="ECO:0000256" key="8">
    <source>
        <dbReference type="ARBA" id="ARBA00022837"/>
    </source>
</evidence>
<dbReference type="InterPro" id="IPR018108">
    <property type="entry name" value="MCP_transmembrane"/>
</dbReference>
<keyword evidence="9" id="KW-1133">Transmembrane helix</keyword>
<gene>
    <name evidence="15" type="ORF">SEPCBS119000_003001</name>
</gene>
<dbReference type="PROSITE" id="PS00018">
    <property type="entry name" value="EF_HAND_1"/>
    <property type="match status" value="3"/>
</dbReference>
<evidence type="ECO:0000256" key="3">
    <source>
        <dbReference type="ARBA" id="ARBA00021935"/>
    </source>
</evidence>
<dbReference type="SUPFAM" id="SSF47473">
    <property type="entry name" value="EF-hand"/>
    <property type="match status" value="1"/>
</dbReference>
<dbReference type="EMBL" id="CAWUON010000035">
    <property type="protein sequence ID" value="CAK7268315.1"/>
    <property type="molecule type" value="Genomic_DNA"/>
</dbReference>
<comment type="function">
    <text evidence="1">Mitochondrial transporter that mediates uptake of thiamine pyrophosphate (ThPP) into mitochondria.</text>
</comment>
<dbReference type="CDD" id="cd00051">
    <property type="entry name" value="EFh"/>
    <property type="match status" value="3"/>
</dbReference>
<dbReference type="Proteomes" id="UP001642502">
    <property type="component" value="Unassembled WGS sequence"/>
</dbReference>
<evidence type="ECO:0000256" key="10">
    <source>
        <dbReference type="ARBA" id="ARBA00023128"/>
    </source>
</evidence>
<evidence type="ECO:0000256" key="2">
    <source>
        <dbReference type="ARBA" id="ARBA00004448"/>
    </source>
</evidence>
<keyword evidence="11 12" id="KW-0472">Membrane</keyword>
<dbReference type="InterPro" id="IPR018247">
    <property type="entry name" value="EF_Hand_1_Ca_BS"/>
</dbReference>
<keyword evidence="5 12" id="KW-0812">Transmembrane</keyword>
<keyword evidence="6" id="KW-0677">Repeat</keyword>
<evidence type="ECO:0000313" key="16">
    <source>
        <dbReference type="Proteomes" id="UP001642502"/>
    </source>
</evidence>
<accession>A0ABP0DMN8</accession>
<dbReference type="InterPro" id="IPR023395">
    <property type="entry name" value="MCP_dom_sf"/>
</dbReference>
<protein>
    <recommendedName>
        <fullName evidence="3">Mitochondrial thiamine pyrophosphate carrier 1</fullName>
    </recommendedName>
</protein>
<dbReference type="InterPro" id="IPR002048">
    <property type="entry name" value="EF_hand_dom"/>
</dbReference>
<keyword evidence="10" id="KW-0496">Mitochondrion</keyword>
<dbReference type="PANTHER" id="PTHR24089">
    <property type="entry name" value="SOLUTE CARRIER FAMILY 25"/>
    <property type="match status" value="1"/>
</dbReference>
<feature type="repeat" description="Solcar" evidence="12">
    <location>
        <begin position="318"/>
        <end position="434"/>
    </location>
</feature>
<evidence type="ECO:0000256" key="4">
    <source>
        <dbReference type="ARBA" id="ARBA00022448"/>
    </source>
</evidence>
<dbReference type="InterPro" id="IPR002067">
    <property type="entry name" value="MCP"/>
</dbReference>
<dbReference type="Pfam" id="PF00153">
    <property type="entry name" value="Mito_carr"/>
    <property type="match status" value="3"/>
</dbReference>
<evidence type="ECO:0000256" key="1">
    <source>
        <dbReference type="ARBA" id="ARBA00002238"/>
    </source>
</evidence>
<evidence type="ECO:0000256" key="9">
    <source>
        <dbReference type="ARBA" id="ARBA00022989"/>
    </source>
</evidence>
<evidence type="ECO:0000256" key="11">
    <source>
        <dbReference type="ARBA" id="ARBA00023136"/>
    </source>
</evidence>
<keyword evidence="4" id="KW-0813">Transport</keyword>